<dbReference type="RefSeq" id="WP_072407393.1">
    <property type="nucleotide sequence ID" value="NZ_FPKW01000002.1"/>
</dbReference>
<dbReference type="OrthoDB" id="667705at2"/>
<reference evidence="2" key="1">
    <citation type="submission" date="2016-10" db="EMBL/GenBank/DDBJ databases">
        <authorList>
            <person name="Varghese N."/>
            <person name="Submissions S."/>
        </authorList>
    </citation>
    <scope>NUCLEOTIDE SEQUENCE [LARGE SCALE GENOMIC DNA]</scope>
    <source>
        <strain evidence="2">SUR2</strain>
    </source>
</reference>
<accession>A0A1K2IFX6</accession>
<keyword evidence="2" id="KW-1185">Reference proteome</keyword>
<evidence type="ECO:0000313" key="2">
    <source>
        <dbReference type="Proteomes" id="UP000182034"/>
    </source>
</evidence>
<proteinExistence type="predicted"/>
<dbReference type="Proteomes" id="UP000182034">
    <property type="component" value="Unassembled WGS sequence"/>
</dbReference>
<gene>
    <name evidence="1" type="ORF">SAMN05216324_102260</name>
</gene>
<protein>
    <submittedName>
        <fullName evidence="1">Uncharacterized protein</fullName>
    </submittedName>
</protein>
<dbReference type="STRING" id="1612149.SAMN05216324_102260"/>
<name>A0A1K2IFX6_9FLAO</name>
<organism evidence="1 2">
    <name type="scientific">Chryseobacterium limigenitum</name>
    <dbReference type="NCBI Taxonomy" id="1612149"/>
    <lineage>
        <taxon>Bacteria</taxon>
        <taxon>Pseudomonadati</taxon>
        <taxon>Bacteroidota</taxon>
        <taxon>Flavobacteriia</taxon>
        <taxon>Flavobacteriales</taxon>
        <taxon>Weeksellaceae</taxon>
        <taxon>Chryseobacterium group</taxon>
        <taxon>Chryseobacterium</taxon>
    </lineage>
</organism>
<dbReference type="AlphaFoldDB" id="A0A1K2IFX6"/>
<dbReference type="EMBL" id="FPKW01000002">
    <property type="protein sequence ID" value="SFZ91279.1"/>
    <property type="molecule type" value="Genomic_DNA"/>
</dbReference>
<evidence type="ECO:0000313" key="1">
    <source>
        <dbReference type="EMBL" id="SFZ91279.1"/>
    </source>
</evidence>
<sequence length="165" mass="19240">MRKSDKSIHRICIAKIKRSTMKPYDFKWATFYENDSKILFQHYPFELHDDELIICSTIIDSANFSILTTRKLITNENGTLQFGSLINAKNKLYGEFKSKDEDFTFGKVELETGEILKYFIETRRASMIMVQGVKTALDIQKSTEAQIEKVAKIWNDKINRLLNND</sequence>